<dbReference type="InterPro" id="IPR028884">
    <property type="entry name" value="Trm82"/>
</dbReference>
<evidence type="ECO:0000256" key="4">
    <source>
        <dbReference type="ARBA" id="ARBA00022737"/>
    </source>
</evidence>
<dbReference type="AlphaFoldDB" id="A0AAV5HHB0"/>
<dbReference type="EMBL" id="BPVZ01000001">
    <property type="protein sequence ID" value="GKU86561.1"/>
    <property type="molecule type" value="Genomic_DNA"/>
</dbReference>
<evidence type="ECO:0000256" key="1">
    <source>
        <dbReference type="ARBA" id="ARBA00004123"/>
    </source>
</evidence>
<dbReference type="GO" id="GO:0005829">
    <property type="term" value="C:cytosol"/>
    <property type="evidence" value="ECO:0007669"/>
    <property type="project" value="TreeGrafter"/>
</dbReference>
<protein>
    <submittedName>
        <fullName evidence="7">Uncharacterized protein</fullName>
    </submittedName>
</protein>
<accession>A0AAV5HHB0</accession>
<keyword evidence="2 6" id="KW-0853">WD repeat</keyword>
<evidence type="ECO:0000313" key="8">
    <source>
        <dbReference type="Proteomes" id="UP001054252"/>
    </source>
</evidence>
<evidence type="ECO:0000313" key="7">
    <source>
        <dbReference type="EMBL" id="GKU86561.1"/>
    </source>
</evidence>
<dbReference type="Pfam" id="PF00400">
    <property type="entry name" value="WD40"/>
    <property type="match status" value="1"/>
</dbReference>
<gene>
    <name evidence="7" type="ORF">SLEP1_g1073</name>
</gene>
<dbReference type="PROSITE" id="PS50082">
    <property type="entry name" value="WD_REPEATS_2"/>
    <property type="match status" value="1"/>
</dbReference>
<dbReference type="SMART" id="SM00320">
    <property type="entry name" value="WD40"/>
    <property type="match status" value="1"/>
</dbReference>
<dbReference type="GO" id="GO:0036265">
    <property type="term" value="P:RNA (guanine-N7)-methylation"/>
    <property type="evidence" value="ECO:0007669"/>
    <property type="project" value="InterPro"/>
</dbReference>
<dbReference type="GO" id="GO:0005634">
    <property type="term" value="C:nucleus"/>
    <property type="evidence" value="ECO:0007669"/>
    <property type="project" value="UniProtKB-SubCell"/>
</dbReference>
<dbReference type="InterPro" id="IPR001680">
    <property type="entry name" value="WD40_rpt"/>
</dbReference>
<dbReference type="GO" id="GO:0043527">
    <property type="term" value="C:tRNA methyltransferase complex"/>
    <property type="evidence" value="ECO:0007669"/>
    <property type="project" value="TreeGrafter"/>
</dbReference>
<evidence type="ECO:0000256" key="3">
    <source>
        <dbReference type="ARBA" id="ARBA00022694"/>
    </source>
</evidence>
<comment type="subcellular location">
    <subcellularLocation>
        <location evidence="1">Nucleus</location>
    </subcellularLocation>
</comment>
<dbReference type="InterPro" id="IPR036322">
    <property type="entry name" value="WD40_repeat_dom_sf"/>
</dbReference>
<keyword evidence="4" id="KW-0677">Repeat</keyword>
<feature type="repeat" description="WD" evidence="6">
    <location>
        <begin position="52"/>
        <end position="90"/>
    </location>
</feature>
<dbReference type="PROSITE" id="PS50294">
    <property type="entry name" value="WD_REPEATS_REGION"/>
    <property type="match status" value="1"/>
</dbReference>
<dbReference type="Gene3D" id="2.130.10.10">
    <property type="entry name" value="YVTN repeat-like/Quinoprotein amine dehydrogenase"/>
    <property type="match status" value="1"/>
</dbReference>
<sequence>MDDAHVEDGEHHSKDGEVAPALISVHPNQNSVAVAFGDCGVTLVDESNELFHMDSIRAIRFGAKGKLFVSAGDDKLVKIWSAESWHCIATVFVSCLAFVYTPDYPEGFLVSGSGDSSAGILLGFTCLLKAGHLSSDGNKEVYAAVTDLCTIPDCTLIAAAIQK</sequence>
<proteinExistence type="predicted"/>
<evidence type="ECO:0000256" key="5">
    <source>
        <dbReference type="ARBA" id="ARBA00023242"/>
    </source>
</evidence>
<keyword evidence="3" id="KW-0819">tRNA processing</keyword>
<keyword evidence="8" id="KW-1185">Reference proteome</keyword>
<dbReference type="InterPro" id="IPR015943">
    <property type="entry name" value="WD40/YVTN_repeat-like_dom_sf"/>
</dbReference>
<dbReference type="GO" id="GO:0006400">
    <property type="term" value="P:tRNA modification"/>
    <property type="evidence" value="ECO:0007669"/>
    <property type="project" value="TreeGrafter"/>
</dbReference>
<dbReference type="SUPFAM" id="SSF50978">
    <property type="entry name" value="WD40 repeat-like"/>
    <property type="match status" value="1"/>
</dbReference>
<organism evidence="7 8">
    <name type="scientific">Rubroshorea leprosula</name>
    <dbReference type="NCBI Taxonomy" id="152421"/>
    <lineage>
        <taxon>Eukaryota</taxon>
        <taxon>Viridiplantae</taxon>
        <taxon>Streptophyta</taxon>
        <taxon>Embryophyta</taxon>
        <taxon>Tracheophyta</taxon>
        <taxon>Spermatophyta</taxon>
        <taxon>Magnoliopsida</taxon>
        <taxon>eudicotyledons</taxon>
        <taxon>Gunneridae</taxon>
        <taxon>Pentapetalae</taxon>
        <taxon>rosids</taxon>
        <taxon>malvids</taxon>
        <taxon>Malvales</taxon>
        <taxon>Dipterocarpaceae</taxon>
        <taxon>Rubroshorea</taxon>
    </lineage>
</organism>
<dbReference type="PANTHER" id="PTHR16288:SF0">
    <property type="entry name" value="TRNA (GUANINE-N(7)-)-METHYLTRANSFERASE NON-CATALYTIC SUBUNIT WDR4"/>
    <property type="match status" value="1"/>
</dbReference>
<keyword evidence="5" id="KW-0539">Nucleus</keyword>
<reference evidence="7 8" key="1">
    <citation type="journal article" date="2021" name="Commun. Biol.">
        <title>The genome of Shorea leprosula (Dipterocarpaceae) highlights the ecological relevance of drought in aseasonal tropical rainforests.</title>
        <authorList>
            <person name="Ng K.K.S."/>
            <person name="Kobayashi M.J."/>
            <person name="Fawcett J.A."/>
            <person name="Hatakeyama M."/>
            <person name="Paape T."/>
            <person name="Ng C.H."/>
            <person name="Ang C.C."/>
            <person name="Tnah L.H."/>
            <person name="Lee C.T."/>
            <person name="Nishiyama T."/>
            <person name="Sese J."/>
            <person name="O'Brien M.J."/>
            <person name="Copetti D."/>
            <person name="Mohd Noor M.I."/>
            <person name="Ong R.C."/>
            <person name="Putra M."/>
            <person name="Sireger I.Z."/>
            <person name="Indrioko S."/>
            <person name="Kosugi Y."/>
            <person name="Izuno A."/>
            <person name="Isagi Y."/>
            <person name="Lee S.L."/>
            <person name="Shimizu K.K."/>
        </authorList>
    </citation>
    <scope>NUCLEOTIDE SEQUENCE [LARGE SCALE GENOMIC DNA]</scope>
    <source>
        <strain evidence="7">214</strain>
    </source>
</reference>
<name>A0AAV5HHB0_9ROSI</name>
<evidence type="ECO:0000256" key="2">
    <source>
        <dbReference type="ARBA" id="ARBA00022574"/>
    </source>
</evidence>
<dbReference type="Proteomes" id="UP001054252">
    <property type="component" value="Unassembled WGS sequence"/>
</dbReference>
<comment type="caution">
    <text evidence="7">The sequence shown here is derived from an EMBL/GenBank/DDBJ whole genome shotgun (WGS) entry which is preliminary data.</text>
</comment>
<dbReference type="PANTHER" id="PTHR16288">
    <property type="entry name" value="WD40 REPEAT PROTEIN 4"/>
    <property type="match status" value="1"/>
</dbReference>
<evidence type="ECO:0000256" key="6">
    <source>
        <dbReference type="PROSITE-ProRule" id="PRU00221"/>
    </source>
</evidence>